<dbReference type="AlphaFoldDB" id="D8LSZ9"/>
<feature type="compositionally biased region" description="Polar residues" evidence="1">
    <location>
        <begin position="195"/>
        <end position="204"/>
    </location>
</feature>
<dbReference type="InParanoid" id="D8LSZ9"/>
<proteinExistence type="predicted"/>
<dbReference type="EMBL" id="FN649760">
    <property type="protein sequence ID" value="CBN77926.1"/>
    <property type="molecule type" value="Genomic_DNA"/>
</dbReference>
<feature type="region of interest" description="Disordered" evidence="1">
    <location>
        <begin position="186"/>
        <end position="342"/>
    </location>
</feature>
<feature type="compositionally biased region" description="Basic and acidic residues" evidence="1">
    <location>
        <begin position="1"/>
        <end position="20"/>
    </location>
</feature>
<feature type="compositionally biased region" description="Basic residues" evidence="1">
    <location>
        <begin position="380"/>
        <end position="389"/>
    </location>
</feature>
<keyword evidence="3" id="KW-1185">Reference proteome</keyword>
<feature type="compositionally biased region" description="Basic and acidic residues" evidence="1">
    <location>
        <begin position="86"/>
        <end position="96"/>
    </location>
</feature>
<accession>D8LSZ9</accession>
<dbReference type="Proteomes" id="UP000002630">
    <property type="component" value="Unassembled WGS sequence"/>
</dbReference>
<protein>
    <submittedName>
        <fullName evidence="2">Uncharacterized protein</fullName>
    </submittedName>
</protein>
<feature type="compositionally biased region" description="Polar residues" evidence="1">
    <location>
        <begin position="112"/>
        <end position="127"/>
    </location>
</feature>
<feature type="region of interest" description="Disordered" evidence="1">
    <location>
        <begin position="1"/>
        <end position="172"/>
    </location>
</feature>
<feature type="compositionally biased region" description="Basic and acidic residues" evidence="1">
    <location>
        <begin position="286"/>
        <end position="313"/>
    </location>
</feature>
<name>D8LSZ9_ECTSI</name>
<gene>
    <name evidence="2" type="ORF">Esi_0077_0130</name>
</gene>
<sequence length="417" mass="44850">MRTTSERFDSNRELTEEETTRVSGSDETEKNPSAAPVSEKEEGMPAGTRSGSRSGKREQTAVGAEQGHPSSSDTEDMKILPQGVDQNKEEDQKEMEGGCGEGQRNGDGIAPGTTSLELSGGSDNRVLQDTGKPDRPAKPAAVELSTATPEPSANSRGFMVKGSAGRDSKGSSAALCVTWRGKPMALTEPVLISLKESTIAQTSVELEEKGEMKSQRRESMSTGSKREATDNPWSSDEDSEPARGPASQGRSGDRRRAATEDTGSKLGPCTREGTDDSSAQCNGRYLEGKHAGSRRLDTMENEEEHRAESKDSQRNGAPRTHHDCKALPMVQRGTPTSSRRPTRQAVFLSEPYFGPPIAACPRAWPTESSNTMASATDGRHGHHARRSHRACYSSSASDDLQDKLWAGEPAMEAKGNR</sequence>
<dbReference type="OrthoDB" id="10378015at2759"/>
<organism evidence="2 3">
    <name type="scientific">Ectocarpus siliculosus</name>
    <name type="common">Brown alga</name>
    <name type="synonym">Conferva siliculosa</name>
    <dbReference type="NCBI Taxonomy" id="2880"/>
    <lineage>
        <taxon>Eukaryota</taxon>
        <taxon>Sar</taxon>
        <taxon>Stramenopiles</taxon>
        <taxon>Ochrophyta</taxon>
        <taxon>PX clade</taxon>
        <taxon>Phaeophyceae</taxon>
        <taxon>Ectocarpales</taxon>
        <taxon>Ectocarpaceae</taxon>
        <taxon>Ectocarpus</taxon>
    </lineage>
</organism>
<feature type="region of interest" description="Disordered" evidence="1">
    <location>
        <begin position="364"/>
        <end position="417"/>
    </location>
</feature>
<feature type="compositionally biased region" description="Basic and acidic residues" evidence="1">
    <location>
        <begin position="206"/>
        <end position="229"/>
    </location>
</feature>
<evidence type="ECO:0000256" key="1">
    <source>
        <dbReference type="SAM" id="MobiDB-lite"/>
    </source>
</evidence>
<feature type="compositionally biased region" description="Polar residues" evidence="1">
    <location>
        <begin position="145"/>
        <end position="155"/>
    </location>
</feature>
<evidence type="ECO:0000313" key="3">
    <source>
        <dbReference type="Proteomes" id="UP000002630"/>
    </source>
</evidence>
<feature type="compositionally biased region" description="Basic and acidic residues" evidence="1">
    <location>
        <begin position="251"/>
        <end position="263"/>
    </location>
</feature>
<reference evidence="2 3" key="1">
    <citation type="journal article" date="2010" name="Nature">
        <title>The Ectocarpus genome and the independent evolution of multicellularity in brown algae.</title>
        <authorList>
            <person name="Cock J.M."/>
            <person name="Sterck L."/>
            <person name="Rouze P."/>
            <person name="Scornet D."/>
            <person name="Allen A.E."/>
            <person name="Amoutzias G."/>
            <person name="Anthouard V."/>
            <person name="Artiguenave F."/>
            <person name="Aury J.M."/>
            <person name="Badger J.H."/>
            <person name="Beszteri B."/>
            <person name="Billiau K."/>
            <person name="Bonnet E."/>
            <person name="Bothwell J.H."/>
            <person name="Bowler C."/>
            <person name="Boyen C."/>
            <person name="Brownlee C."/>
            <person name="Carrano C.J."/>
            <person name="Charrier B."/>
            <person name="Cho G.Y."/>
            <person name="Coelho S.M."/>
            <person name="Collen J."/>
            <person name="Corre E."/>
            <person name="Da Silva C."/>
            <person name="Delage L."/>
            <person name="Delaroque N."/>
            <person name="Dittami S.M."/>
            <person name="Doulbeau S."/>
            <person name="Elias M."/>
            <person name="Farnham G."/>
            <person name="Gachon C.M."/>
            <person name="Gschloessl B."/>
            <person name="Heesch S."/>
            <person name="Jabbari K."/>
            <person name="Jubin C."/>
            <person name="Kawai H."/>
            <person name="Kimura K."/>
            <person name="Kloareg B."/>
            <person name="Kupper F.C."/>
            <person name="Lang D."/>
            <person name="Le Bail A."/>
            <person name="Leblanc C."/>
            <person name="Lerouge P."/>
            <person name="Lohr M."/>
            <person name="Lopez P.J."/>
            <person name="Martens C."/>
            <person name="Maumus F."/>
            <person name="Michel G."/>
            <person name="Miranda-Saavedra D."/>
            <person name="Morales J."/>
            <person name="Moreau H."/>
            <person name="Motomura T."/>
            <person name="Nagasato C."/>
            <person name="Napoli C.A."/>
            <person name="Nelson D.R."/>
            <person name="Nyvall-Collen P."/>
            <person name="Peters A.F."/>
            <person name="Pommier C."/>
            <person name="Potin P."/>
            <person name="Poulain J."/>
            <person name="Quesneville H."/>
            <person name="Read B."/>
            <person name="Rensing S.A."/>
            <person name="Ritter A."/>
            <person name="Rousvoal S."/>
            <person name="Samanta M."/>
            <person name="Samson G."/>
            <person name="Schroeder D.C."/>
            <person name="Segurens B."/>
            <person name="Strittmatter M."/>
            <person name="Tonon T."/>
            <person name="Tregear J.W."/>
            <person name="Valentin K."/>
            <person name="von Dassow P."/>
            <person name="Yamagishi T."/>
            <person name="Van de Peer Y."/>
            <person name="Wincker P."/>
        </authorList>
    </citation>
    <scope>NUCLEOTIDE SEQUENCE [LARGE SCALE GENOMIC DNA]</scope>
    <source>
        <strain evidence="3">Ec32 / CCAP1310/4</strain>
    </source>
</reference>
<evidence type="ECO:0000313" key="2">
    <source>
        <dbReference type="EMBL" id="CBN77926.1"/>
    </source>
</evidence>